<dbReference type="SUPFAM" id="SSF49562">
    <property type="entry name" value="C2 domain (Calcium/lipid-binding domain, CaLB)"/>
    <property type="match status" value="1"/>
</dbReference>
<protein>
    <recommendedName>
        <fullName evidence="13">C2 domain-containing protein</fullName>
    </recommendedName>
</protein>
<gene>
    <name evidence="12" type="ORF">SVIM_LOCUS141391</name>
</gene>
<dbReference type="GO" id="GO:0005544">
    <property type="term" value="F:calcium-dependent phospholipid binding"/>
    <property type="evidence" value="ECO:0007669"/>
    <property type="project" value="InterPro"/>
</dbReference>
<dbReference type="Gene3D" id="2.60.40.150">
    <property type="entry name" value="C2 domain"/>
    <property type="match status" value="1"/>
</dbReference>
<dbReference type="PANTHER" id="PTHR10857:SF106">
    <property type="entry name" value="C2 DOMAIN-CONTAINING PROTEIN"/>
    <property type="match status" value="1"/>
</dbReference>
<dbReference type="PROSITE" id="PS50004">
    <property type="entry name" value="C2"/>
    <property type="match status" value="1"/>
</dbReference>
<dbReference type="SUPFAM" id="SSF53300">
    <property type="entry name" value="vWA-like"/>
    <property type="match status" value="1"/>
</dbReference>
<dbReference type="SMART" id="SM00327">
    <property type="entry name" value="VWA"/>
    <property type="match status" value="1"/>
</dbReference>
<feature type="domain" description="C2" evidence="10">
    <location>
        <begin position="9"/>
        <end position="142"/>
    </location>
</feature>
<dbReference type="GO" id="GO:0006952">
    <property type="term" value="P:defense response"/>
    <property type="evidence" value="ECO:0007669"/>
    <property type="project" value="UniProtKB-KW"/>
</dbReference>
<keyword evidence="7" id="KW-0106">Calcium</keyword>
<dbReference type="AlphaFoldDB" id="A0A6N2KWP9"/>
<dbReference type="Pfam" id="PF00168">
    <property type="entry name" value="C2"/>
    <property type="match status" value="1"/>
</dbReference>
<dbReference type="GO" id="GO:0071277">
    <property type="term" value="P:cellular response to calcium ion"/>
    <property type="evidence" value="ECO:0007669"/>
    <property type="project" value="TreeGrafter"/>
</dbReference>
<dbReference type="FunFam" id="2.60.40.150:FF:000168">
    <property type="entry name" value="Protein BONZAI 1"/>
    <property type="match status" value="1"/>
</dbReference>
<dbReference type="SMART" id="SM00239">
    <property type="entry name" value="C2"/>
    <property type="match status" value="1"/>
</dbReference>
<feature type="domain" description="VWFA" evidence="11">
    <location>
        <begin position="320"/>
        <end position="539"/>
    </location>
</feature>
<dbReference type="GO" id="GO:0005886">
    <property type="term" value="C:plasma membrane"/>
    <property type="evidence" value="ECO:0007669"/>
    <property type="project" value="UniProtKB-SubCell"/>
</dbReference>
<proteinExistence type="inferred from homology"/>
<evidence type="ECO:0000256" key="2">
    <source>
        <dbReference type="ARBA" id="ARBA00009048"/>
    </source>
</evidence>
<keyword evidence="9" id="KW-0449">Lipoprotein</keyword>
<reference evidence="12" key="1">
    <citation type="submission" date="2019-03" db="EMBL/GenBank/DDBJ databases">
        <authorList>
            <person name="Mank J."/>
            <person name="Almeida P."/>
        </authorList>
    </citation>
    <scope>NUCLEOTIDE SEQUENCE</scope>
    <source>
        <strain evidence="12">78183</strain>
    </source>
</reference>
<keyword evidence="5" id="KW-0677">Repeat</keyword>
<dbReference type="CDD" id="cd01459">
    <property type="entry name" value="vWA_copine_like"/>
    <property type="match status" value="1"/>
</dbReference>
<keyword evidence="4" id="KW-0479">Metal-binding</keyword>
<evidence type="ECO:0000256" key="7">
    <source>
        <dbReference type="ARBA" id="ARBA00022837"/>
    </source>
</evidence>
<dbReference type="InterPro" id="IPR010734">
    <property type="entry name" value="Copine_C"/>
</dbReference>
<dbReference type="PROSITE" id="PS50234">
    <property type="entry name" value="VWFA"/>
    <property type="match status" value="1"/>
</dbReference>
<evidence type="ECO:0000313" key="12">
    <source>
        <dbReference type="EMBL" id="VFU32393.1"/>
    </source>
</evidence>
<dbReference type="InterPro" id="IPR036465">
    <property type="entry name" value="vWFA_dom_sf"/>
</dbReference>
<evidence type="ECO:0000256" key="9">
    <source>
        <dbReference type="ARBA" id="ARBA00023288"/>
    </source>
</evidence>
<evidence type="ECO:0000256" key="4">
    <source>
        <dbReference type="ARBA" id="ARBA00022723"/>
    </source>
</evidence>
<evidence type="ECO:0000259" key="11">
    <source>
        <dbReference type="PROSITE" id="PS50234"/>
    </source>
</evidence>
<dbReference type="InterPro" id="IPR000008">
    <property type="entry name" value="C2_dom"/>
</dbReference>
<comment type="similarity">
    <text evidence="2">Belongs to the copine family.</text>
</comment>
<dbReference type="Pfam" id="PF07002">
    <property type="entry name" value="Copine"/>
    <property type="match status" value="1"/>
</dbReference>
<dbReference type="EMBL" id="CAADRP010000780">
    <property type="protein sequence ID" value="VFU32393.1"/>
    <property type="molecule type" value="Genomic_DNA"/>
</dbReference>
<evidence type="ECO:0000256" key="5">
    <source>
        <dbReference type="ARBA" id="ARBA00022737"/>
    </source>
</evidence>
<dbReference type="GO" id="GO:0046872">
    <property type="term" value="F:metal ion binding"/>
    <property type="evidence" value="ECO:0007669"/>
    <property type="project" value="UniProtKB-KW"/>
</dbReference>
<name>A0A6N2KWP9_SALVM</name>
<sequence length="556" mass="61057">MGNCFSDVAGGRAAVGGSAAAASAAAGNDALSFSATNMRDRDVLSKSDPMLVVYTKGRDGTLTEAFRTEVVLNSLNPTWIAKHTITFQFEVVQSLEFHAYDVDTQFHNMDVKMLKLEEQQFLGEASCVLSEVVTRPSRSLTLDLVYREDPMVSGNPRRCGQLIVHAEECISSKTTTEMILKCSNLEYKDLFSRSDPFLLISKIVEVGVPIPVWSIKQFLELSKCFFLFNLSSIPTVAFQGNVTFLIETAENPLMIEKVQKSLADLEKLHSSGEGEHLFLPPTAGNNYQNKELKSQIFVEKFSQSSRHTFLDYLTGGCELNFMVAIDFTASNGNPRLPDSLHYVDPSGRLNAYQRAIIEVGEVLQFYDSDKRFPAWGFGARPIDGPVSHCFNLNGSNNHCEVDGVQGIMIAYTSALYNVSLAGPTLFGPVISNAALIASQSLANGGRKYFVLLIITDGVVTDLQETKDAIVKASDLPLSILIVGVGGADFKEMEILDADKGDRLESSTGRVASRDIVQFIPFRDVQSGEISVVQALLAELPTQFLSYMRSRNIQPNM</sequence>
<evidence type="ECO:0008006" key="13">
    <source>
        <dbReference type="Google" id="ProtNLM"/>
    </source>
</evidence>
<keyword evidence="6" id="KW-0611">Plant defense</keyword>
<evidence type="ECO:0000256" key="3">
    <source>
        <dbReference type="ARBA" id="ARBA00022475"/>
    </source>
</evidence>
<evidence type="ECO:0000256" key="8">
    <source>
        <dbReference type="ARBA" id="ARBA00023136"/>
    </source>
</evidence>
<keyword evidence="8" id="KW-0472">Membrane</keyword>
<dbReference type="CDD" id="cd04048">
    <property type="entry name" value="C2A_Copine"/>
    <property type="match status" value="1"/>
</dbReference>
<evidence type="ECO:0000259" key="10">
    <source>
        <dbReference type="PROSITE" id="PS50004"/>
    </source>
</evidence>
<dbReference type="PANTHER" id="PTHR10857">
    <property type="entry name" value="COPINE"/>
    <property type="match status" value="1"/>
</dbReference>
<accession>A0A6N2KWP9</accession>
<dbReference type="InterPro" id="IPR035892">
    <property type="entry name" value="C2_domain_sf"/>
</dbReference>
<evidence type="ECO:0000256" key="6">
    <source>
        <dbReference type="ARBA" id="ARBA00022821"/>
    </source>
</evidence>
<dbReference type="InterPro" id="IPR002035">
    <property type="entry name" value="VWF_A"/>
</dbReference>
<keyword evidence="3" id="KW-1003">Cell membrane</keyword>
<evidence type="ECO:0000256" key="1">
    <source>
        <dbReference type="ARBA" id="ARBA00004193"/>
    </source>
</evidence>
<comment type="subcellular location">
    <subcellularLocation>
        <location evidence="1">Cell membrane</location>
        <topology evidence="1">Lipid-anchor</topology>
    </subcellularLocation>
</comment>
<organism evidence="12">
    <name type="scientific">Salix viminalis</name>
    <name type="common">Common osier</name>
    <name type="synonym">Basket willow</name>
    <dbReference type="NCBI Taxonomy" id="40686"/>
    <lineage>
        <taxon>Eukaryota</taxon>
        <taxon>Viridiplantae</taxon>
        <taxon>Streptophyta</taxon>
        <taxon>Embryophyta</taxon>
        <taxon>Tracheophyta</taxon>
        <taxon>Spermatophyta</taxon>
        <taxon>Magnoliopsida</taxon>
        <taxon>eudicotyledons</taxon>
        <taxon>Gunneridae</taxon>
        <taxon>Pentapetalae</taxon>
        <taxon>rosids</taxon>
        <taxon>fabids</taxon>
        <taxon>Malpighiales</taxon>
        <taxon>Salicaceae</taxon>
        <taxon>Saliceae</taxon>
        <taxon>Salix</taxon>
    </lineage>
</organism>
<dbReference type="InterPro" id="IPR045052">
    <property type="entry name" value="Copine"/>
</dbReference>